<dbReference type="EMBL" id="CM001402">
    <property type="protein sequence ID" value="EHO41351.1"/>
    <property type="molecule type" value="Genomic_DNA"/>
</dbReference>
<dbReference type="Proteomes" id="UP000004671">
    <property type="component" value="Chromosome"/>
</dbReference>
<dbReference type="KEGG" id="caby:Cabys_465"/>
<dbReference type="InterPro" id="IPR042176">
    <property type="entry name" value="Pantoate_ligase_C"/>
</dbReference>
<dbReference type="EMBL" id="CP018099">
    <property type="protein sequence ID" value="APF17216.1"/>
    <property type="molecule type" value="Genomic_DNA"/>
</dbReference>
<comment type="miscellaneous">
    <text evidence="8">The reaction proceeds by a bi uni uni bi ping pong mechanism.</text>
</comment>
<name>H1XSD9_CALAY</name>
<accession>H1XSD9</accession>
<dbReference type="Gene3D" id="3.30.1300.10">
    <property type="entry name" value="Pantoate-beta-alanine ligase, C-terminal domain"/>
    <property type="match status" value="1"/>
</dbReference>
<dbReference type="CDD" id="cd00560">
    <property type="entry name" value="PanC"/>
    <property type="match status" value="1"/>
</dbReference>
<dbReference type="InterPro" id="IPR004821">
    <property type="entry name" value="Cyt_trans-like"/>
</dbReference>
<feature type="binding site" evidence="8">
    <location>
        <begin position="149"/>
        <end position="152"/>
    </location>
    <ligand>
        <name>ATP</name>
        <dbReference type="ChEBI" id="CHEBI:30616"/>
    </ligand>
</feature>
<organism evidence="10 11">
    <name type="scientific">Caldithrix abyssi DSM 13497</name>
    <dbReference type="NCBI Taxonomy" id="880073"/>
    <lineage>
        <taxon>Bacteria</taxon>
        <taxon>Pseudomonadati</taxon>
        <taxon>Calditrichota</taxon>
        <taxon>Calditrichia</taxon>
        <taxon>Calditrichales</taxon>
        <taxon>Calditrichaceae</taxon>
        <taxon>Caldithrix</taxon>
    </lineage>
</organism>
<comment type="catalytic activity">
    <reaction evidence="7 8">
        <text>(R)-pantoate + beta-alanine + ATP = (R)-pantothenate + AMP + diphosphate + H(+)</text>
        <dbReference type="Rhea" id="RHEA:10912"/>
        <dbReference type="ChEBI" id="CHEBI:15378"/>
        <dbReference type="ChEBI" id="CHEBI:15980"/>
        <dbReference type="ChEBI" id="CHEBI:29032"/>
        <dbReference type="ChEBI" id="CHEBI:30616"/>
        <dbReference type="ChEBI" id="CHEBI:33019"/>
        <dbReference type="ChEBI" id="CHEBI:57966"/>
        <dbReference type="ChEBI" id="CHEBI:456215"/>
        <dbReference type="EC" id="6.3.2.1"/>
    </reaction>
</comment>
<comment type="subunit">
    <text evidence="8">Homodimer.</text>
</comment>
<dbReference type="HOGENOM" id="CLU_047148_0_0_0"/>
<feature type="binding site" evidence="8">
    <location>
        <position position="63"/>
    </location>
    <ligand>
        <name>beta-alanine</name>
        <dbReference type="ChEBI" id="CHEBI:57966"/>
    </ligand>
</feature>
<evidence type="ECO:0000256" key="6">
    <source>
        <dbReference type="ARBA" id="ARBA00022840"/>
    </source>
</evidence>
<dbReference type="FunFam" id="3.30.1300.10:FF:000001">
    <property type="entry name" value="Pantothenate synthetase"/>
    <property type="match status" value="1"/>
</dbReference>
<dbReference type="PANTHER" id="PTHR21299:SF1">
    <property type="entry name" value="PANTOATE--BETA-ALANINE LIGASE"/>
    <property type="match status" value="1"/>
</dbReference>
<evidence type="ECO:0000256" key="1">
    <source>
        <dbReference type="ARBA" id="ARBA00004990"/>
    </source>
</evidence>
<dbReference type="GO" id="GO:0005829">
    <property type="term" value="C:cytosol"/>
    <property type="evidence" value="ECO:0007669"/>
    <property type="project" value="TreeGrafter"/>
</dbReference>
<feature type="active site" description="Proton donor" evidence="8">
    <location>
        <position position="39"/>
    </location>
</feature>
<reference evidence="10 11" key="1">
    <citation type="submission" date="2011-09" db="EMBL/GenBank/DDBJ databases">
        <title>The permanent draft genome of Caldithrix abyssi DSM 13497.</title>
        <authorList>
            <consortium name="US DOE Joint Genome Institute (JGI-PGF)"/>
            <person name="Lucas S."/>
            <person name="Han J."/>
            <person name="Lapidus A."/>
            <person name="Bruce D."/>
            <person name="Goodwin L."/>
            <person name="Pitluck S."/>
            <person name="Peters L."/>
            <person name="Kyrpides N."/>
            <person name="Mavromatis K."/>
            <person name="Ivanova N."/>
            <person name="Mikhailova N."/>
            <person name="Chertkov O."/>
            <person name="Detter J.C."/>
            <person name="Tapia R."/>
            <person name="Han C."/>
            <person name="Land M."/>
            <person name="Hauser L."/>
            <person name="Markowitz V."/>
            <person name="Cheng J.-F."/>
            <person name="Hugenholtz P."/>
            <person name="Woyke T."/>
            <person name="Wu D."/>
            <person name="Spring S."/>
            <person name="Brambilla E."/>
            <person name="Klenk H.-P."/>
            <person name="Eisen J.A."/>
        </authorList>
    </citation>
    <scope>NUCLEOTIDE SEQUENCE [LARGE SCALE GENOMIC DNA]</scope>
    <source>
        <strain evidence="10 11">DSM 13497</strain>
    </source>
</reference>
<dbReference type="InParanoid" id="H1XSD9"/>
<evidence type="ECO:0000256" key="2">
    <source>
        <dbReference type="ARBA" id="ARBA00009256"/>
    </source>
</evidence>
<proteinExistence type="inferred from homology"/>
<dbReference type="Proteomes" id="UP000183868">
    <property type="component" value="Chromosome"/>
</dbReference>
<protein>
    <recommendedName>
        <fullName evidence="8">Pantothenate synthetase</fullName>
        <shortName evidence="8">PS</shortName>
        <ecNumber evidence="8">6.3.2.1</ecNumber>
    </recommendedName>
    <alternativeName>
        <fullName evidence="8">Pantoate--beta-alanine ligase</fullName>
    </alternativeName>
    <alternativeName>
        <fullName evidence="8">Pantoate-activating enzyme</fullName>
    </alternativeName>
</protein>
<evidence type="ECO:0000256" key="7">
    <source>
        <dbReference type="ARBA" id="ARBA00048258"/>
    </source>
</evidence>
<dbReference type="InterPro" id="IPR014729">
    <property type="entry name" value="Rossmann-like_a/b/a_fold"/>
</dbReference>
<evidence type="ECO:0000256" key="8">
    <source>
        <dbReference type="HAMAP-Rule" id="MF_00158"/>
    </source>
</evidence>
<dbReference type="InterPro" id="IPR003721">
    <property type="entry name" value="Pantoate_ligase"/>
</dbReference>
<dbReference type="GO" id="GO:0015940">
    <property type="term" value="P:pantothenate biosynthetic process"/>
    <property type="evidence" value="ECO:0007669"/>
    <property type="project" value="UniProtKB-UniRule"/>
</dbReference>
<feature type="binding site" evidence="8">
    <location>
        <begin position="32"/>
        <end position="39"/>
    </location>
    <ligand>
        <name>ATP</name>
        <dbReference type="ChEBI" id="CHEBI:30616"/>
    </ligand>
</feature>
<keyword evidence="6 8" id="KW-0067">ATP-binding</keyword>
<evidence type="ECO:0000313" key="11">
    <source>
        <dbReference type="Proteomes" id="UP000004671"/>
    </source>
</evidence>
<dbReference type="FunCoup" id="H1XSD9">
    <property type="interactions" value="521"/>
</dbReference>
<dbReference type="eggNOG" id="COG0414">
    <property type="taxonomic scope" value="Bacteria"/>
</dbReference>
<dbReference type="UniPathway" id="UPA00028">
    <property type="reaction ID" value="UER00005"/>
</dbReference>
<evidence type="ECO:0000256" key="5">
    <source>
        <dbReference type="ARBA" id="ARBA00022741"/>
    </source>
</evidence>
<gene>
    <name evidence="8 9" type="primary">panC</name>
    <name evidence="9" type="ORF">Cabys_465</name>
    <name evidence="10" type="ORF">Calab_1734</name>
</gene>
<dbReference type="STRING" id="880073.Cabys_465"/>
<dbReference type="Gene3D" id="3.40.50.620">
    <property type="entry name" value="HUPs"/>
    <property type="match status" value="1"/>
</dbReference>
<evidence type="ECO:0000256" key="3">
    <source>
        <dbReference type="ARBA" id="ARBA00022598"/>
    </source>
</evidence>
<comment type="similarity">
    <text evidence="2 8">Belongs to the pantothenate synthetase family.</text>
</comment>
<dbReference type="PaxDb" id="880073-Calab_1734"/>
<dbReference type="GO" id="GO:0005524">
    <property type="term" value="F:ATP binding"/>
    <property type="evidence" value="ECO:0007669"/>
    <property type="project" value="UniProtKB-KW"/>
</dbReference>
<evidence type="ECO:0000256" key="4">
    <source>
        <dbReference type="ARBA" id="ARBA00022655"/>
    </source>
</evidence>
<keyword evidence="8" id="KW-0963">Cytoplasm</keyword>
<feature type="binding site" evidence="8">
    <location>
        <position position="178"/>
    </location>
    <ligand>
        <name>ATP</name>
        <dbReference type="ChEBI" id="CHEBI:30616"/>
    </ligand>
</feature>
<dbReference type="PANTHER" id="PTHR21299">
    <property type="entry name" value="CYTIDYLATE KINASE/PANTOATE-BETA-ALANINE LIGASE"/>
    <property type="match status" value="1"/>
</dbReference>
<dbReference type="EC" id="6.3.2.1" evidence="8"/>
<reference evidence="9 12" key="2">
    <citation type="submission" date="2016-11" db="EMBL/GenBank/DDBJ databases">
        <title>Genomic analysis of Caldithrix abyssi and proposal of a novel bacterial phylum Caldithrichaeota.</title>
        <authorList>
            <person name="Kublanov I."/>
            <person name="Sigalova O."/>
            <person name="Gavrilov S."/>
            <person name="Lebedinsky A."/>
            <person name="Ivanova N."/>
            <person name="Daum C."/>
            <person name="Reddy T."/>
            <person name="Klenk H.P."/>
            <person name="Goker M."/>
            <person name="Reva O."/>
            <person name="Miroshnichenko M."/>
            <person name="Kyprides N."/>
            <person name="Woyke T."/>
            <person name="Gelfand M."/>
        </authorList>
    </citation>
    <scope>NUCLEOTIDE SEQUENCE [LARGE SCALE GENOMIC DNA]</scope>
    <source>
        <strain evidence="9 12">LF13</strain>
    </source>
</reference>
<feature type="binding site" evidence="8">
    <location>
        <begin position="186"/>
        <end position="189"/>
    </location>
    <ligand>
        <name>ATP</name>
        <dbReference type="ChEBI" id="CHEBI:30616"/>
    </ligand>
</feature>
<dbReference type="Pfam" id="PF02569">
    <property type="entry name" value="Pantoate_ligase"/>
    <property type="match status" value="1"/>
</dbReference>
<dbReference type="NCBIfam" id="TIGR00018">
    <property type="entry name" value="panC"/>
    <property type="match status" value="1"/>
</dbReference>
<keyword evidence="11" id="KW-1185">Reference proteome</keyword>
<keyword evidence="4 8" id="KW-0566">Pantothenate biosynthesis</keyword>
<comment type="subcellular location">
    <subcellularLocation>
        <location evidence="8">Cytoplasm</location>
    </subcellularLocation>
</comment>
<sequence>MTMKVIKTIPEMRAWTQAVKARGETVGFVPTMGFLHEGHLSLIRQAKKRAQRVVVSIYVNPTQFGPNEDFEKYPRDFERDEQLCKAEGVDAVFYPDDNEMYSSLHKTYVITEDLSQVLCGRSRPTHFRGVTTVVAKLFNIVQPDFAVFGQKDAQQAIIIKRMAEDLNFPVEIVVAPIIREKDGLAMSSRNKYLSPRQRKEATVLYRSLKMAEQEYSNGNHDIEDIKKKMRQLIEAESSGKIDYIEAVDAETLGPPRPGERPILIALAVYFEPARLIDNIILQKG</sequence>
<feature type="binding site" evidence="8">
    <location>
        <position position="155"/>
    </location>
    <ligand>
        <name>(R)-pantoate</name>
        <dbReference type="ChEBI" id="CHEBI:15980"/>
    </ligand>
</feature>
<evidence type="ECO:0000313" key="9">
    <source>
        <dbReference type="EMBL" id="APF17216.1"/>
    </source>
</evidence>
<feature type="binding site" evidence="8">
    <location>
        <position position="63"/>
    </location>
    <ligand>
        <name>(R)-pantoate</name>
        <dbReference type="ChEBI" id="CHEBI:15980"/>
    </ligand>
</feature>
<keyword evidence="3 8" id="KW-0436">Ligase</keyword>
<comment type="pathway">
    <text evidence="1 8">Cofactor biosynthesis; (R)-pantothenate biosynthesis; (R)-pantothenate from (R)-pantoate and beta-alanine: step 1/1.</text>
</comment>
<evidence type="ECO:0000313" key="10">
    <source>
        <dbReference type="EMBL" id="EHO41351.1"/>
    </source>
</evidence>
<dbReference type="GO" id="GO:0004592">
    <property type="term" value="F:pantoate-beta-alanine ligase activity"/>
    <property type="evidence" value="ECO:0007669"/>
    <property type="project" value="UniProtKB-UniRule"/>
</dbReference>
<keyword evidence="5 8" id="KW-0547">Nucleotide-binding</keyword>
<dbReference type="SUPFAM" id="SSF52374">
    <property type="entry name" value="Nucleotidylyl transferase"/>
    <property type="match status" value="1"/>
</dbReference>
<dbReference type="HAMAP" id="MF_00158">
    <property type="entry name" value="PanC"/>
    <property type="match status" value="1"/>
</dbReference>
<comment type="function">
    <text evidence="8">Catalyzes the condensation of pantoate with beta-alanine in an ATP-dependent reaction via a pantoyl-adenylate intermediate.</text>
</comment>
<dbReference type="FunFam" id="3.40.50.620:FF:000013">
    <property type="entry name" value="Pantothenate synthetase"/>
    <property type="match status" value="1"/>
</dbReference>
<dbReference type="NCBIfam" id="TIGR00125">
    <property type="entry name" value="cyt_tran_rel"/>
    <property type="match status" value="1"/>
</dbReference>
<dbReference type="AlphaFoldDB" id="H1XSD9"/>
<evidence type="ECO:0000313" key="12">
    <source>
        <dbReference type="Proteomes" id="UP000183868"/>
    </source>
</evidence>